<dbReference type="AlphaFoldDB" id="A0A1W1I964"/>
<dbReference type="InterPro" id="IPR029063">
    <property type="entry name" value="SAM-dependent_MTases_sf"/>
</dbReference>
<evidence type="ECO:0000313" key="2">
    <source>
        <dbReference type="EMBL" id="SLM49532.1"/>
    </source>
</evidence>
<proteinExistence type="predicted"/>
<evidence type="ECO:0000313" key="3">
    <source>
        <dbReference type="Proteomes" id="UP000192042"/>
    </source>
</evidence>
<dbReference type="InterPro" id="IPR050508">
    <property type="entry name" value="Methyltransf_Superfamily"/>
</dbReference>
<organism evidence="2 3">
    <name type="scientific">Nitrospira japonica</name>
    <dbReference type="NCBI Taxonomy" id="1325564"/>
    <lineage>
        <taxon>Bacteria</taxon>
        <taxon>Pseudomonadati</taxon>
        <taxon>Nitrospirota</taxon>
        <taxon>Nitrospiria</taxon>
        <taxon>Nitrospirales</taxon>
        <taxon>Nitrospiraceae</taxon>
        <taxon>Nitrospira</taxon>
    </lineage>
</organism>
<evidence type="ECO:0000259" key="1">
    <source>
        <dbReference type="Pfam" id="PF08241"/>
    </source>
</evidence>
<feature type="domain" description="Methyltransferase type 11" evidence="1">
    <location>
        <begin position="78"/>
        <end position="180"/>
    </location>
</feature>
<gene>
    <name evidence="2" type="ORF">NSJP_3365</name>
</gene>
<dbReference type="SUPFAM" id="SSF53335">
    <property type="entry name" value="S-adenosyl-L-methionine-dependent methyltransferases"/>
    <property type="match status" value="1"/>
</dbReference>
<accession>A0A1W1I964</accession>
<dbReference type="PANTHER" id="PTHR42912:SF93">
    <property type="entry name" value="N6-ADENOSINE-METHYLTRANSFERASE TMT1A"/>
    <property type="match status" value="1"/>
</dbReference>
<keyword evidence="3" id="KW-1185">Reference proteome</keyword>
<dbReference type="GO" id="GO:0008757">
    <property type="term" value="F:S-adenosylmethionine-dependent methyltransferase activity"/>
    <property type="evidence" value="ECO:0007669"/>
    <property type="project" value="InterPro"/>
</dbReference>
<dbReference type="EMBL" id="LT828648">
    <property type="protein sequence ID" value="SLM49532.1"/>
    <property type="molecule type" value="Genomic_DNA"/>
</dbReference>
<dbReference type="STRING" id="1325564.NSJP_3365"/>
<dbReference type="InterPro" id="IPR013216">
    <property type="entry name" value="Methyltransf_11"/>
</dbReference>
<dbReference type="CDD" id="cd02440">
    <property type="entry name" value="AdoMet_MTases"/>
    <property type="match status" value="1"/>
</dbReference>
<dbReference type="KEGG" id="nja:NSJP_3365"/>
<protein>
    <recommendedName>
        <fullName evidence="1">Methyltransferase type 11 domain-containing protein</fullName>
    </recommendedName>
</protein>
<reference evidence="2 3" key="1">
    <citation type="submission" date="2017-03" db="EMBL/GenBank/DDBJ databases">
        <authorList>
            <person name="Afonso C.L."/>
            <person name="Miller P.J."/>
            <person name="Scott M.A."/>
            <person name="Spackman E."/>
            <person name="Goraichik I."/>
            <person name="Dimitrov K.M."/>
            <person name="Suarez D.L."/>
            <person name="Swayne D.E."/>
        </authorList>
    </citation>
    <scope>NUCLEOTIDE SEQUENCE [LARGE SCALE GENOMIC DNA]</scope>
    <source>
        <strain evidence="2">Genome sequencing of Nitrospira japonica strain NJ11</strain>
    </source>
</reference>
<dbReference type="Gene3D" id="3.40.50.150">
    <property type="entry name" value="Vaccinia Virus protein VP39"/>
    <property type="match status" value="1"/>
</dbReference>
<name>A0A1W1I964_9BACT</name>
<dbReference type="RefSeq" id="WP_172834378.1">
    <property type="nucleotide sequence ID" value="NZ_LT828648.1"/>
</dbReference>
<sequence length="300" mass="34281">MAQATTSWTIEDDGAARTLTIGTRRVTTSYSTKLIELLIARKGPERASQFLVHRTDRAWFLAPLFDVLNRTRTGLNVLEVGCSAGHLTEYLNEQPCIDSIHSFDVDKAFVDVVRLKQHELGLRKVKCVDHFSIRSTQALPYEDDYFDLVIVAAVVEHLPFENRHLYVDEYYRVLKEGGLVGFWDTPNRWYPMESHSIGLPFISLLPPPVAYAYARLFKREKMRDVGFPLFVRAGTGWRNSSYHELLPQSVMADVEDVSNGFGYQPGAGRWGRIFAQLLKVPPAFFAPSFNLVFKKVRQYD</sequence>
<dbReference type="Pfam" id="PF08241">
    <property type="entry name" value="Methyltransf_11"/>
    <property type="match status" value="1"/>
</dbReference>
<dbReference type="PANTHER" id="PTHR42912">
    <property type="entry name" value="METHYLTRANSFERASE"/>
    <property type="match status" value="1"/>
</dbReference>
<dbReference type="Proteomes" id="UP000192042">
    <property type="component" value="Chromosome I"/>
</dbReference>